<gene>
    <name evidence="3" type="primary">cheD</name>
    <name evidence="4" type="ORF">J2851_005092</name>
</gene>
<dbReference type="InterPro" id="IPR005659">
    <property type="entry name" value="Chemorcpt_Glu_NH3ase_CheD"/>
</dbReference>
<protein>
    <recommendedName>
        <fullName evidence="3">Probable chemoreceptor glutamine deamidase CheD</fullName>
        <ecNumber evidence="3">3.5.1.44</ecNumber>
    </recommendedName>
</protein>
<dbReference type="Gene3D" id="3.30.1330.200">
    <property type="match status" value="1"/>
</dbReference>
<dbReference type="GO" id="GO:0050568">
    <property type="term" value="F:protein-glutamine glutaminase activity"/>
    <property type="evidence" value="ECO:0007669"/>
    <property type="project" value="UniProtKB-EC"/>
</dbReference>
<dbReference type="RefSeq" id="WP_209769730.1">
    <property type="nucleotide sequence ID" value="NZ_JAGINP010000021.1"/>
</dbReference>
<proteinExistence type="inferred from homology"/>
<dbReference type="HAMAP" id="MF_01440">
    <property type="entry name" value="CheD"/>
    <property type="match status" value="1"/>
</dbReference>
<comment type="caution">
    <text evidence="4">The sequence shown here is derived from an EMBL/GenBank/DDBJ whole genome shotgun (WGS) entry which is preliminary data.</text>
</comment>
<evidence type="ECO:0000256" key="3">
    <source>
        <dbReference type="HAMAP-Rule" id="MF_01440"/>
    </source>
</evidence>
<dbReference type="InterPro" id="IPR038592">
    <property type="entry name" value="CheD-like_sf"/>
</dbReference>
<keyword evidence="2 3" id="KW-0378">Hydrolase</keyword>
<organism evidence="4 5">
    <name type="scientific">Azospirillum rugosum</name>
    <dbReference type="NCBI Taxonomy" id="416170"/>
    <lineage>
        <taxon>Bacteria</taxon>
        <taxon>Pseudomonadati</taxon>
        <taxon>Pseudomonadota</taxon>
        <taxon>Alphaproteobacteria</taxon>
        <taxon>Rhodospirillales</taxon>
        <taxon>Azospirillaceae</taxon>
        <taxon>Azospirillum</taxon>
    </lineage>
</organism>
<reference evidence="4 5" key="1">
    <citation type="submission" date="2021-03" db="EMBL/GenBank/DDBJ databases">
        <title>Genomic Encyclopedia of Type Strains, Phase III (KMG-III): the genomes of soil and plant-associated and newly described type strains.</title>
        <authorList>
            <person name="Whitman W."/>
        </authorList>
    </citation>
    <scope>NUCLEOTIDE SEQUENCE [LARGE SCALE GENOMIC DNA]</scope>
    <source>
        <strain evidence="4 5">IMMIB AFH-6</strain>
    </source>
</reference>
<dbReference type="Proteomes" id="UP000781958">
    <property type="component" value="Unassembled WGS sequence"/>
</dbReference>
<sequence length="222" mass="24053">MTRGGLNPFQHTGGFDGTVDRRTAADGLRADGSFFDPEFQAYVVPVVLGHHRISSRADDMLVTTLGSCVAACIHDPVALVGGMNHFLLPGSPVGDGFGVATRYGSVAMERLINDLLARGARRERLEVKLFGGARVIETSLDVGAANRDFALDYVRREGLALAGEDLGGPAGRRVHFFPTTGKAFRRLLRPETERETVHQELDFLKALKGTAVEGEMELFDRG</sequence>
<evidence type="ECO:0000313" key="5">
    <source>
        <dbReference type="Proteomes" id="UP000781958"/>
    </source>
</evidence>
<dbReference type="CDD" id="cd16352">
    <property type="entry name" value="CheD"/>
    <property type="match status" value="1"/>
</dbReference>
<dbReference type="PANTHER" id="PTHR35147:SF2">
    <property type="entry name" value="CHEMORECEPTOR GLUTAMINE DEAMIDASE CHED-RELATED"/>
    <property type="match status" value="1"/>
</dbReference>
<keyword evidence="5" id="KW-1185">Reference proteome</keyword>
<dbReference type="InterPro" id="IPR011324">
    <property type="entry name" value="Cytotoxic_necrot_fac-like_cat"/>
</dbReference>
<comment type="function">
    <text evidence="3">Probably deamidates glutamine residues to glutamate on methyl-accepting chemotaxis receptors (MCPs), playing an important role in chemotaxis.</text>
</comment>
<comment type="catalytic activity">
    <reaction evidence="3">
        <text>L-glutaminyl-[protein] + H2O = L-glutamyl-[protein] + NH4(+)</text>
        <dbReference type="Rhea" id="RHEA:16441"/>
        <dbReference type="Rhea" id="RHEA-COMP:10207"/>
        <dbReference type="Rhea" id="RHEA-COMP:10208"/>
        <dbReference type="ChEBI" id="CHEBI:15377"/>
        <dbReference type="ChEBI" id="CHEBI:28938"/>
        <dbReference type="ChEBI" id="CHEBI:29973"/>
        <dbReference type="ChEBI" id="CHEBI:30011"/>
        <dbReference type="EC" id="3.5.1.44"/>
    </reaction>
</comment>
<keyword evidence="1 3" id="KW-0145">Chemotaxis</keyword>
<evidence type="ECO:0000256" key="2">
    <source>
        <dbReference type="ARBA" id="ARBA00022801"/>
    </source>
</evidence>
<evidence type="ECO:0000256" key="1">
    <source>
        <dbReference type="ARBA" id="ARBA00022500"/>
    </source>
</evidence>
<name>A0ABS4SS68_9PROT</name>
<dbReference type="EMBL" id="JAGINP010000021">
    <property type="protein sequence ID" value="MBP2295287.1"/>
    <property type="molecule type" value="Genomic_DNA"/>
</dbReference>
<dbReference type="SUPFAM" id="SSF64438">
    <property type="entry name" value="CNF1/YfiH-like putative cysteine hydrolases"/>
    <property type="match status" value="1"/>
</dbReference>
<dbReference type="Pfam" id="PF03975">
    <property type="entry name" value="CheD"/>
    <property type="match status" value="1"/>
</dbReference>
<comment type="similarity">
    <text evidence="3">Belongs to the CheD family.</text>
</comment>
<dbReference type="PANTHER" id="PTHR35147">
    <property type="entry name" value="CHEMORECEPTOR GLUTAMINE DEAMIDASE CHED-RELATED"/>
    <property type="match status" value="1"/>
</dbReference>
<evidence type="ECO:0000313" key="4">
    <source>
        <dbReference type="EMBL" id="MBP2295287.1"/>
    </source>
</evidence>
<accession>A0ABS4SS68</accession>
<dbReference type="EC" id="3.5.1.44" evidence="3"/>